<organism evidence="2 3">
    <name type="scientific">Sphingobacterium olei</name>
    <dbReference type="NCBI Taxonomy" id="2571155"/>
    <lineage>
        <taxon>Bacteria</taxon>
        <taxon>Pseudomonadati</taxon>
        <taxon>Bacteroidota</taxon>
        <taxon>Sphingobacteriia</taxon>
        <taxon>Sphingobacteriales</taxon>
        <taxon>Sphingobacteriaceae</taxon>
        <taxon>Sphingobacterium</taxon>
    </lineage>
</organism>
<comment type="caution">
    <text evidence="2">The sequence shown here is derived from an EMBL/GenBank/DDBJ whole genome shotgun (WGS) entry which is preliminary data.</text>
</comment>
<evidence type="ECO:0000256" key="1">
    <source>
        <dbReference type="SAM" id="MobiDB-lite"/>
    </source>
</evidence>
<reference evidence="2 3" key="1">
    <citation type="submission" date="2019-04" db="EMBL/GenBank/DDBJ databases">
        <title>Sphingobacterium olei sp. nov., isolated from oil-contaminated soil.</title>
        <authorList>
            <person name="Liu B."/>
        </authorList>
    </citation>
    <scope>NUCLEOTIDE SEQUENCE [LARGE SCALE GENOMIC DNA]</scope>
    <source>
        <strain evidence="2 3">HAL-9</strain>
    </source>
</reference>
<name>A0A4U0NH93_9SPHI</name>
<evidence type="ECO:0000313" key="2">
    <source>
        <dbReference type="EMBL" id="TJZ53556.1"/>
    </source>
</evidence>
<dbReference type="RefSeq" id="WP_136902350.1">
    <property type="nucleotide sequence ID" value="NZ_SUME01000007.1"/>
</dbReference>
<dbReference type="Proteomes" id="UP000306808">
    <property type="component" value="Unassembled WGS sequence"/>
</dbReference>
<feature type="region of interest" description="Disordered" evidence="1">
    <location>
        <begin position="74"/>
        <end position="100"/>
    </location>
</feature>
<evidence type="ECO:0000313" key="3">
    <source>
        <dbReference type="Proteomes" id="UP000306808"/>
    </source>
</evidence>
<accession>A0A4U0NH93</accession>
<gene>
    <name evidence="2" type="ORF">FAZ15_16040</name>
</gene>
<feature type="compositionally biased region" description="Basic and acidic residues" evidence="1">
    <location>
        <begin position="79"/>
        <end position="100"/>
    </location>
</feature>
<dbReference type="EMBL" id="SUME01000007">
    <property type="protein sequence ID" value="TJZ53556.1"/>
    <property type="molecule type" value="Genomic_DNA"/>
</dbReference>
<sequence length="100" mass="10897">MPATQDIQGDAIKVEQAYSDYHSSIFTNGIPGGPASQKVSKSLAQAVIKEIGKEVREVVVNEVKENVVSKTKRTANKLEPNKKDAKADHSTFERDNNGDV</sequence>
<keyword evidence="3" id="KW-1185">Reference proteome</keyword>
<dbReference type="AlphaFoldDB" id="A0A4U0NH93"/>
<proteinExistence type="predicted"/>
<protein>
    <submittedName>
        <fullName evidence="2">Uncharacterized protein</fullName>
    </submittedName>
</protein>